<keyword evidence="3 8" id="KW-0812">Transmembrane</keyword>
<dbReference type="STRING" id="98765.A0A2R6NF09"/>
<evidence type="ECO:0000256" key="4">
    <source>
        <dbReference type="ARBA" id="ARBA00022970"/>
    </source>
</evidence>
<keyword evidence="2" id="KW-0813">Transport</keyword>
<evidence type="ECO:0000256" key="7">
    <source>
        <dbReference type="SAM" id="MobiDB-lite"/>
    </source>
</evidence>
<evidence type="ECO:0000256" key="5">
    <source>
        <dbReference type="ARBA" id="ARBA00022989"/>
    </source>
</evidence>
<dbReference type="GO" id="GO:0015171">
    <property type="term" value="F:amino acid transmembrane transporter activity"/>
    <property type="evidence" value="ECO:0007669"/>
    <property type="project" value="TreeGrafter"/>
</dbReference>
<comment type="subcellular location">
    <subcellularLocation>
        <location evidence="1">Membrane</location>
        <topology evidence="1">Multi-pass membrane protein</topology>
    </subcellularLocation>
</comment>
<feature type="transmembrane region" description="Helical" evidence="8">
    <location>
        <begin position="308"/>
        <end position="331"/>
    </location>
</feature>
<dbReference type="PROSITE" id="PS00218">
    <property type="entry name" value="AMINO_ACID_PERMEASE_1"/>
    <property type="match status" value="1"/>
</dbReference>
<feature type="transmembrane region" description="Helical" evidence="8">
    <location>
        <begin position="80"/>
        <end position="102"/>
    </location>
</feature>
<reference evidence="10 11" key="1">
    <citation type="submission" date="2018-02" db="EMBL/GenBank/DDBJ databases">
        <title>Genome sequence of the basidiomycete white-rot fungus Phlebia centrifuga.</title>
        <authorList>
            <person name="Granchi Z."/>
            <person name="Peng M."/>
            <person name="de Vries R.P."/>
            <person name="Hilden K."/>
            <person name="Makela M.R."/>
            <person name="Grigoriev I."/>
            <person name="Riley R."/>
        </authorList>
    </citation>
    <scope>NUCLEOTIDE SEQUENCE [LARGE SCALE GENOMIC DNA]</scope>
    <source>
        <strain evidence="10 11">FBCC195</strain>
    </source>
</reference>
<dbReference type="EMBL" id="MLYV02001304">
    <property type="protein sequence ID" value="PSR70901.1"/>
    <property type="molecule type" value="Genomic_DNA"/>
</dbReference>
<feature type="transmembrane region" description="Helical" evidence="8">
    <location>
        <begin position="454"/>
        <end position="476"/>
    </location>
</feature>
<feature type="domain" description="Amino acid permease/ SLC12A" evidence="9">
    <location>
        <begin position="189"/>
        <end position="352"/>
    </location>
</feature>
<dbReference type="AlphaFoldDB" id="A0A2R6NF09"/>
<evidence type="ECO:0000313" key="11">
    <source>
        <dbReference type="Proteomes" id="UP000186601"/>
    </source>
</evidence>
<keyword evidence="5 8" id="KW-1133">Transmembrane helix</keyword>
<comment type="caution">
    <text evidence="10">The sequence shown here is derived from an EMBL/GenBank/DDBJ whole genome shotgun (WGS) entry which is preliminary data.</text>
</comment>
<evidence type="ECO:0000256" key="1">
    <source>
        <dbReference type="ARBA" id="ARBA00004141"/>
    </source>
</evidence>
<organism evidence="10 11">
    <name type="scientific">Hermanssonia centrifuga</name>
    <dbReference type="NCBI Taxonomy" id="98765"/>
    <lineage>
        <taxon>Eukaryota</taxon>
        <taxon>Fungi</taxon>
        <taxon>Dikarya</taxon>
        <taxon>Basidiomycota</taxon>
        <taxon>Agaricomycotina</taxon>
        <taxon>Agaricomycetes</taxon>
        <taxon>Polyporales</taxon>
        <taxon>Meruliaceae</taxon>
        <taxon>Hermanssonia</taxon>
    </lineage>
</organism>
<dbReference type="PANTHER" id="PTHR43341">
    <property type="entry name" value="AMINO ACID PERMEASE"/>
    <property type="match status" value="1"/>
</dbReference>
<feature type="region of interest" description="Disordered" evidence="7">
    <location>
        <begin position="423"/>
        <end position="447"/>
    </location>
</feature>
<evidence type="ECO:0000313" key="10">
    <source>
        <dbReference type="EMBL" id="PSR70901.1"/>
    </source>
</evidence>
<protein>
    <recommendedName>
        <fullName evidence="9">Amino acid permease/ SLC12A domain-containing protein</fullName>
    </recommendedName>
</protein>
<dbReference type="InterPro" id="IPR004841">
    <property type="entry name" value="AA-permease/SLC12A_dom"/>
</dbReference>
<proteinExistence type="predicted"/>
<dbReference type="Proteomes" id="UP000186601">
    <property type="component" value="Unassembled WGS sequence"/>
</dbReference>
<keyword evidence="6 8" id="KW-0472">Membrane</keyword>
<name>A0A2R6NF09_9APHY</name>
<feature type="transmembrane region" description="Helical" evidence="8">
    <location>
        <begin position="256"/>
        <end position="275"/>
    </location>
</feature>
<keyword evidence="11" id="KW-1185">Reference proteome</keyword>
<dbReference type="InterPro" id="IPR050524">
    <property type="entry name" value="APC_YAT"/>
</dbReference>
<keyword evidence="4" id="KW-0029">Amino-acid transport</keyword>
<dbReference type="Gene3D" id="1.20.1740.10">
    <property type="entry name" value="Amino acid/polyamine transporter I"/>
    <property type="match status" value="1"/>
</dbReference>
<sequence>MEIRPSPESGAAVGAGRPARELEGLRARGSKFAPRVHYVDPPVTSIPAGLNRQRLRIQQFQRRWQNIKEDLPPQLSRRHIGMISIGGVIGTGLFLGSATALYNGGPVGALLGYSIVGSVVYCLCVSIGEMIAFLPNVGGIVGLADLYVDPAVGFSLGWAAWRYTETVLATEIAAAAVLVGAWDTQHHVPFIGFKNWKEQPFASNYLGIDGSLGRFLGFWAVLMQASFSFFGSEVPGIAAGEVIDATRNVPRALQRVWIRITLFYVGGIFCAGLLVSPNNPALQPNNPRAGTAFSSPFVIAFNEAGFTALWYIVNAAILLSAWSAAASDIYISSRFLFFLARCRHAPQVFATLFRYPSEPNDAAEDAPSDEEDVMDMDDEDLPYTIDIRLEFAEDHAGELNAADNCYDTEDASPVDVTIHSVTNSEDTALHDGGSSPVESSDDPEAATSRKKQPWFVLPLYAVLGSASIGLLSFLSASSTVSAESAFNWLSSVASVASLQSWAGMLFTYIRWFQGTAYAERKNKPYAEDDEESRKVLADIQQIKINRHWGQPYVGVHSQWVENRDNPRRTRPNIRTEPKAKRSSLIIPVFVYSDPSETTRTKSRRSVQKGRTSANCDNRFNDATIGPVVAVFRDPDHIPISEGSIALNPQNIEYIGSYNWVDALRPTIIVPGSPRIWRNSLPLPYSLPGKPVLQFFDENGYRMRVKALSPLVAAVDVVSELTGKPPFDWSSVDIVSDRGNLRLLLKWLQRGGTLLPPFRIDLELAGRRSLLLTRRDIKPSTWVANLWSYGHWFHMLSTEPASGCEVGAGSHHRIITYILKNYDGLRIVLRCEIDACLPSVEDSAVPLSCSSTITTWLPSSPIQIMHGGSIVSQSDLVELKSQSRQARWKSLVAQLYLSQTWTVFFGRHRKGMLSEIRAERLDCDIVQTRLRMDEKGYRKLGPLLKAIRDTAFGRGTKGAKFSLICADRRTLELRERRTNRSCLPDEILQRFEAAS</sequence>
<evidence type="ECO:0000256" key="2">
    <source>
        <dbReference type="ARBA" id="ARBA00022448"/>
    </source>
</evidence>
<dbReference type="PANTHER" id="PTHR43341:SF20">
    <property type="entry name" value="AAT FAMILY AMINO ACID TRANSPORTER"/>
    <property type="match status" value="1"/>
</dbReference>
<dbReference type="OrthoDB" id="3900342at2759"/>
<evidence type="ECO:0000256" key="3">
    <source>
        <dbReference type="ARBA" id="ARBA00022692"/>
    </source>
</evidence>
<dbReference type="GO" id="GO:0016020">
    <property type="term" value="C:membrane"/>
    <property type="evidence" value="ECO:0007669"/>
    <property type="project" value="UniProtKB-SubCell"/>
</dbReference>
<dbReference type="Pfam" id="PF00324">
    <property type="entry name" value="AA_permease"/>
    <property type="match status" value="1"/>
</dbReference>
<feature type="transmembrane region" description="Helical" evidence="8">
    <location>
        <begin position="108"/>
        <end position="128"/>
    </location>
</feature>
<evidence type="ECO:0000256" key="8">
    <source>
        <dbReference type="SAM" id="Phobius"/>
    </source>
</evidence>
<gene>
    <name evidence="10" type="ORF">PHLCEN_2v13215</name>
</gene>
<accession>A0A2R6NF09</accession>
<evidence type="ECO:0000256" key="6">
    <source>
        <dbReference type="ARBA" id="ARBA00023136"/>
    </source>
</evidence>
<dbReference type="InterPro" id="IPR004840">
    <property type="entry name" value="Amino_acid_permease_CS"/>
</dbReference>
<evidence type="ECO:0000259" key="9">
    <source>
        <dbReference type="Pfam" id="PF00324"/>
    </source>
</evidence>